<dbReference type="RefSeq" id="WP_205257070.1">
    <property type="nucleotide sequence ID" value="NZ_BAAAPV010000001.1"/>
</dbReference>
<accession>A0A939C3D6</accession>
<gene>
    <name evidence="1" type="ORF">JL107_10905</name>
</gene>
<protein>
    <recommendedName>
        <fullName evidence="3">Heavy metal transporter</fullName>
    </recommendedName>
</protein>
<dbReference type="EMBL" id="JAERWL010000009">
    <property type="protein sequence ID" value="MBM9476956.1"/>
    <property type="molecule type" value="Genomic_DNA"/>
</dbReference>
<keyword evidence="2" id="KW-1185">Reference proteome</keyword>
<name>A0A939C3D6_9ACTN</name>
<dbReference type="AlphaFoldDB" id="A0A939C3D6"/>
<dbReference type="Proteomes" id="UP000663801">
    <property type="component" value="Unassembled WGS sequence"/>
</dbReference>
<organism evidence="1 2">
    <name type="scientific">Nakamurella flavida</name>
    <dbReference type="NCBI Taxonomy" id="363630"/>
    <lineage>
        <taxon>Bacteria</taxon>
        <taxon>Bacillati</taxon>
        <taxon>Actinomycetota</taxon>
        <taxon>Actinomycetes</taxon>
        <taxon>Nakamurellales</taxon>
        <taxon>Nakamurellaceae</taxon>
        <taxon>Nakamurella</taxon>
    </lineage>
</organism>
<reference evidence="1" key="1">
    <citation type="submission" date="2021-01" db="EMBL/GenBank/DDBJ databases">
        <title>KCTC 19127 draft genome.</title>
        <authorList>
            <person name="An D."/>
        </authorList>
    </citation>
    <scope>NUCLEOTIDE SEQUENCE</scope>
    <source>
        <strain evidence="1">KCTC 19127</strain>
    </source>
</reference>
<evidence type="ECO:0000313" key="1">
    <source>
        <dbReference type="EMBL" id="MBM9476956.1"/>
    </source>
</evidence>
<evidence type="ECO:0000313" key="2">
    <source>
        <dbReference type="Proteomes" id="UP000663801"/>
    </source>
</evidence>
<comment type="caution">
    <text evidence="1">The sequence shown here is derived from an EMBL/GenBank/DDBJ whole genome shotgun (WGS) entry which is preliminary data.</text>
</comment>
<evidence type="ECO:0008006" key="3">
    <source>
        <dbReference type="Google" id="ProtNLM"/>
    </source>
</evidence>
<proteinExistence type="predicted"/>
<sequence length="311" mass="31164">MRAAVIVPLTVVVLAAAAAGVWAVTALGSAGGPECRVPGDPTAAAGSVPDVELTAAQLQNASTIAAVGLSRGLPERAVVIALATAYQESSLRNRPDGDRDSVGLFQQRPSQGWGTAAEIIDPVYSAGRFYDALVEVEDWDTGALTVVAQAVQYSGFPEAYAQWEPQATTLARQFTGAAPLGPSCRDDAAAPTAAVPDRPVVPGAEAAGTAAADLLADAAAERGPLTVLEVSADGRTVTVSADVPVGVDPGGVTAGASDTATATARSLAAWAVAHAVGAPVVEVVAAGQGWTDAEWSDRPGPDVPAVRLTVG</sequence>